<proteinExistence type="predicted"/>
<reference evidence="2 3" key="1">
    <citation type="submission" date="2019-03" db="EMBL/GenBank/DDBJ databases">
        <title>Genomic Encyclopedia of Type Strains, Phase IV (KMG-IV): sequencing the most valuable type-strain genomes for metagenomic binning, comparative biology and taxonomic classification.</title>
        <authorList>
            <person name="Goeker M."/>
        </authorList>
    </citation>
    <scope>NUCLEOTIDE SEQUENCE [LARGE SCALE GENOMIC DNA]</scope>
    <source>
        <strain evidence="2 3">DSM 28559</strain>
    </source>
</reference>
<organism evidence="2 3">
    <name type="scientific">Frisingicoccus caecimuris</name>
    <dbReference type="NCBI Taxonomy" id="1796636"/>
    <lineage>
        <taxon>Bacteria</taxon>
        <taxon>Bacillati</taxon>
        <taxon>Bacillota</taxon>
        <taxon>Clostridia</taxon>
        <taxon>Lachnospirales</taxon>
        <taxon>Lachnospiraceae</taxon>
        <taxon>Frisingicoccus</taxon>
    </lineage>
</organism>
<sequence>MINRVRRAIRRIQIKIHYFRSKFDIVILNKIPHIKINEKHQKKVKFILRILTLVGIISSIFTFSEWYYSLAFSLILFIIEQVFEQIIFTHNIMLVQPMPQNWDSSKWICMVGATDEKNLILGFGFSDKKVGIDFFNTLLAWNDNNNVNEGNIQMSLVQEDKRHYSVHIYPTLERRFIKKNCELHERLFDKRKNAGKELNFLVTQICFCKVFPITPKCAYNLFYNNAHNILVQLFDASKVKEDDPRTYYDIFPVDDRKILFKNVTVCKRKDLDKEENTLEYFHVPKY</sequence>
<keyword evidence="1" id="KW-0472">Membrane</keyword>
<evidence type="ECO:0000313" key="3">
    <source>
        <dbReference type="Proteomes" id="UP000295711"/>
    </source>
</evidence>
<evidence type="ECO:0000313" key="2">
    <source>
        <dbReference type="EMBL" id="TCO85150.1"/>
    </source>
</evidence>
<dbReference type="Proteomes" id="UP000295711">
    <property type="component" value="Unassembled WGS sequence"/>
</dbReference>
<dbReference type="AlphaFoldDB" id="A0A4R2LE79"/>
<gene>
    <name evidence="2" type="ORF">EV212_104206</name>
</gene>
<keyword evidence="1" id="KW-0812">Transmembrane</keyword>
<feature type="transmembrane region" description="Helical" evidence="1">
    <location>
        <begin position="46"/>
        <end position="64"/>
    </location>
</feature>
<comment type="caution">
    <text evidence="2">The sequence shown here is derived from an EMBL/GenBank/DDBJ whole genome shotgun (WGS) entry which is preliminary data.</text>
</comment>
<keyword evidence="1" id="KW-1133">Transmembrane helix</keyword>
<protein>
    <submittedName>
        <fullName evidence="2">Uncharacterized protein</fullName>
    </submittedName>
</protein>
<keyword evidence="3" id="KW-1185">Reference proteome</keyword>
<name>A0A4R2LE79_9FIRM</name>
<evidence type="ECO:0000256" key="1">
    <source>
        <dbReference type="SAM" id="Phobius"/>
    </source>
</evidence>
<dbReference type="EMBL" id="SLXA01000004">
    <property type="protein sequence ID" value="TCO85150.1"/>
    <property type="molecule type" value="Genomic_DNA"/>
</dbReference>
<accession>A0A4R2LE79</accession>